<dbReference type="Proteomes" id="UP001062846">
    <property type="component" value="Chromosome 6"/>
</dbReference>
<comment type="caution">
    <text evidence="1">The sequence shown here is derived from an EMBL/GenBank/DDBJ whole genome shotgun (WGS) entry which is preliminary data.</text>
</comment>
<sequence>MADETAINGVAPREVDGSVEVFVDFDETDATNAKAAPSGPTMAQKIEALEQEKQQLVHENDIVRERIDKLKEEIKGLESDKAELKREVEQSGADKRALESISARAYALETEVSRLQHDLITSVNEGEEAGREIVELRREVEGLKERASRAEVFEKERDLLLERVDEREDEVRKIRKVVEDREALVAKKELEVERVKKERDELEGLLEEAERKGREMEEKVAELRKELEAREKIICGLKERAVDSVNGSKAVVVDGEFRGDGEEKGLVGLKVQWPAVAAAAATGAAIGAGAVLCYVRCVRERWGGDRIPPVFSATSRGSFLCSAHKVARQFSCETTSWKLINHNVTCSFKDFIFAVFALFAVLHFSVDD</sequence>
<accession>A0ACC0NEV0</accession>
<keyword evidence="2" id="KW-1185">Reference proteome</keyword>
<gene>
    <name evidence="1" type="ORF">RHMOL_Rhmol06G0159800</name>
</gene>
<dbReference type="EMBL" id="CM046393">
    <property type="protein sequence ID" value="KAI8551113.1"/>
    <property type="molecule type" value="Genomic_DNA"/>
</dbReference>
<proteinExistence type="predicted"/>
<organism evidence="1 2">
    <name type="scientific">Rhododendron molle</name>
    <name type="common">Chinese azalea</name>
    <name type="synonym">Azalea mollis</name>
    <dbReference type="NCBI Taxonomy" id="49168"/>
    <lineage>
        <taxon>Eukaryota</taxon>
        <taxon>Viridiplantae</taxon>
        <taxon>Streptophyta</taxon>
        <taxon>Embryophyta</taxon>
        <taxon>Tracheophyta</taxon>
        <taxon>Spermatophyta</taxon>
        <taxon>Magnoliopsida</taxon>
        <taxon>eudicotyledons</taxon>
        <taxon>Gunneridae</taxon>
        <taxon>Pentapetalae</taxon>
        <taxon>asterids</taxon>
        <taxon>Ericales</taxon>
        <taxon>Ericaceae</taxon>
        <taxon>Ericoideae</taxon>
        <taxon>Rhodoreae</taxon>
        <taxon>Rhododendron</taxon>
    </lineage>
</organism>
<name>A0ACC0NEV0_RHOML</name>
<evidence type="ECO:0000313" key="2">
    <source>
        <dbReference type="Proteomes" id="UP001062846"/>
    </source>
</evidence>
<reference evidence="1" key="1">
    <citation type="submission" date="2022-02" db="EMBL/GenBank/DDBJ databases">
        <title>Plant Genome Project.</title>
        <authorList>
            <person name="Zhang R.-G."/>
        </authorList>
    </citation>
    <scope>NUCLEOTIDE SEQUENCE</scope>
    <source>
        <strain evidence="1">AT1</strain>
    </source>
</reference>
<protein>
    <submittedName>
        <fullName evidence="1">Uncharacterized protein</fullName>
    </submittedName>
</protein>
<evidence type="ECO:0000313" key="1">
    <source>
        <dbReference type="EMBL" id="KAI8551113.1"/>
    </source>
</evidence>